<protein>
    <recommendedName>
        <fullName evidence="4">5-bromo-4-chloroindolyl phosphate hydrolysis protein</fullName>
    </recommendedName>
</protein>
<reference evidence="2 3" key="1">
    <citation type="submission" date="2016-09" db="EMBL/GenBank/DDBJ databases">
        <title>Metabolic pathway, cell adaptation mechanisms and a novel monoxygenase revealed through proteogenomic-transcription analysis of a Sphingomonas haloaromaticamans strain degrading the fungicide ortho-phenylphenol.</title>
        <authorList>
            <person name="Perruchon C."/>
            <person name="Papadopoulou E.S."/>
            <person name="Rousidou C."/>
            <person name="Vasileiadis S."/>
            <person name="Tanou G."/>
            <person name="Amoutzias G."/>
            <person name="Molassiotis A."/>
            <person name="Karpouzas D.G."/>
        </authorList>
    </citation>
    <scope>NUCLEOTIDE SEQUENCE [LARGE SCALE GENOMIC DNA]</scope>
    <source>
        <strain evidence="2 3">P3</strain>
    </source>
</reference>
<keyword evidence="1" id="KW-0472">Membrane</keyword>
<feature type="transmembrane region" description="Helical" evidence="1">
    <location>
        <begin position="41"/>
        <end position="61"/>
    </location>
</feature>
<comment type="caution">
    <text evidence="2">The sequence shown here is derived from an EMBL/GenBank/DDBJ whole genome shotgun (WGS) entry which is preliminary data.</text>
</comment>
<organism evidence="2 3">
    <name type="scientific">Edaphosphingomonas haloaromaticamans</name>
    <dbReference type="NCBI Taxonomy" id="653954"/>
    <lineage>
        <taxon>Bacteria</taxon>
        <taxon>Pseudomonadati</taxon>
        <taxon>Pseudomonadota</taxon>
        <taxon>Alphaproteobacteria</taxon>
        <taxon>Sphingomonadales</taxon>
        <taxon>Rhizorhabdaceae</taxon>
        <taxon>Edaphosphingomonas</taxon>
    </lineage>
</organism>
<name>A0A1S1HD69_9SPHN</name>
<feature type="transmembrane region" description="Helical" evidence="1">
    <location>
        <begin position="67"/>
        <end position="87"/>
    </location>
</feature>
<keyword evidence="3" id="KW-1185">Reference proteome</keyword>
<gene>
    <name evidence="2" type="ORF">BHE75_01462</name>
</gene>
<evidence type="ECO:0008006" key="4">
    <source>
        <dbReference type="Google" id="ProtNLM"/>
    </source>
</evidence>
<dbReference type="AlphaFoldDB" id="A0A1S1HD69"/>
<dbReference type="OrthoDB" id="7594143at2"/>
<evidence type="ECO:0000256" key="1">
    <source>
        <dbReference type="SAM" id="Phobius"/>
    </source>
</evidence>
<sequence>MADSTRVLEQAEALLRRVSPEGRRMRQRARQRRWTAFWRRVKLAIAAILAAALAAGIFGTFVAPLGIGGVFLTLIVMAILAFAILMWPAGAEPTPEKLVQADIKALPLQTEQWLERQRPALPAPAQRLADGIGVRLEALAPQLATLDPAQPAAVEIRKLLGEELPELVSGYQRVPPSLRRDERNGKSPDRQLVEGLEVVDSELARMTEQLASGDLHRLATQGRFLELKYRGEGED</sequence>
<accession>A0A1S1HD69</accession>
<evidence type="ECO:0000313" key="3">
    <source>
        <dbReference type="Proteomes" id="UP000179467"/>
    </source>
</evidence>
<evidence type="ECO:0000313" key="2">
    <source>
        <dbReference type="EMBL" id="OHT19476.1"/>
    </source>
</evidence>
<dbReference type="RefSeq" id="WP_070933437.1">
    <property type="nucleotide sequence ID" value="NZ_MIPT01000001.1"/>
</dbReference>
<keyword evidence="1" id="KW-1133">Transmembrane helix</keyword>
<dbReference type="EMBL" id="MIPT01000001">
    <property type="protein sequence ID" value="OHT19476.1"/>
    <property type="molecule type" value="Genomic_DNA"/>
</dbReference>
<keyword evidence="1" id="KW-0812">Transmembrane</keyword>
<dbReference type="Proteomes" id="UP000179467">
    <property type="component" value="Unassembled WGS sequence"/>
</dbReference>
<proteinExistence type="predicted"/>